<feature type="compositionally biased region" description="Basic and acidic residues" evidence="1">
    <location>
        <begin position="108"/>
        <end position="117"/>
    </location>
</feature>
<sequence length="117" mass="12722">MPTHQRLSSLPSAVHPPLPDTGRPLPQSLGLPLGPGPPVGVVHGRVLQQRREHKHKTHDQVDVNSLHVGNPGQGGSNPIADGGHREHCRDAWIQGEQRKRRVSAVKGQRREEGSFCG</sequence>
<reference evidence="2 3" key="1">
    <citation type="journal article" date="2021" name="Elife">
        <title>Chloroplast acquisition without the gene transfer in kleptoplastic sea slugs, Plakobranchus ocellatus.</title>
        <authorList>
            <person name="Maeda T."/>
            <person name="Takahashi S."/>
            <person name="Yoshida T."/>
            <person name="Shimamura S."/>
            <person name="Takaki Y."/>
            <person name="Nagai Y."/>
            <person name="Toyoda A."/>
            <person name="Suzuki Y."/>
            <person name="Arimoto A."/>
            <person name="Ishii H."/>
            <person name="Satoh N."/>
            <person name="Nishiyama T."/>
            <person name="Hasebe M."/>
            <person name="Maruyama T."/>
            <person name="Minagawa J."/>
            <person name="Obokata J."/>
            <person name="Shigenobu S."/>
        </authorList>
    </citation>
    <scope>NUCLEOTIDE SEQUENCE [LARGE SCALE GENOMIC DNA]</scope>
</reference>
<evidence type="ECO:0000313" key="2">
    <source>
        <dbReference type="EMBL" id="GFO25624.1"/>
    </source>
</evidence>
<feature type="compositionally biased region" description="Low complexity" evidence="1">
    <location>
        <begin position="22"/>
        <end position="32"/>
    </location>
</feature>
<proteinExistence type="predicted"/>
<protein>
    <submittedName>
        <fullName evidence="2">Uncharacterized protein</fullName>
    </submittedName>
</protein>
<dbReference type="AlphaFoldDB" id="A0AAV4BZF4"/>
<gene>
    <name evidence="2" type="ORF">PoB_005212900</name>
</gene>
<dbReference type="EMBL" id="BLXT01005763">
    <property type="protein sequence ID" value="GFO25624.1"/>
    <property type="molecule type" value="Genomic_DNA"/>
</dbReference>
<keyword evidence="3" id="KW-1185">Reference proteome</keyword>
<feature type="region of interest" description="Disordered" evidence="1">
    <location>
        <begin position="1"/>
        <end position="117"/>
    </location>
</feature>
<accession>A0AAV4BZF4</accession>
<organism evidence="2 3">
    <name type="scientific">Plakobranchus ocellatus</name>
    <dbReference type="NCBI Taxonomy" id="259542"/>
    <lineage>
        <taxon>Eukaryota</taxon>
        <taxon>Metazoa</taxon>
        <taxon>Spiralia</taxon>
        <taxon>Lophotrochozoa</taxon>
        <taxon>Mollusca</taxon>
        <taxon>Gastropoda</taxon>
        <taxon>Heterobranchia</taxon>
        <taxon>Euthyneura</taxon>
        <taxon>Panpulmonata</taxon>
        <taxon>Sacoglossa</taxon>
        <taxon>Placobranchoidea</taxon>
        <taxon>Plakobranchidae</taxon>
        <taxon>Plakobranchus</taxon>
    </lineage>
</organism>
<comment type="caution">
    <text evidence="2">The sequence shown here is derived from an EMBL/GenBank/DDBJ whole genome shotgun (WGS) entry which is preliminary data.</text>
</comment>
<evidence type="ECO:0000313" key="3">
    <source>
        <dbReference type="Proteomes" id="UP000735302"/>
    </source>
</evidence>
<feature type="compositionally biased region" description="Polar residues" evidence="1">
    <location>
        <begin position="1"/>
        <end position="11"/>
    </location>
</feature>
<dbReference type="Proteomes" id="UP000735302">
    <property type="component" value="Unassembled WGS sequence"/>
</dbReference>
<name>A0AAV4BZF4_9GAST</name>
<evidence type="ECO:0000256" key="1">
    <source>
        <dbReference type="SAM" id="MobiDB-lite"/>
    </source>
</evidence>